<sequence length="104" mass="11746">MHFTSALTFILTLLSTQIFVQAKCNKGTPKPNRAWKTKEKKCEPSAAKQSQIVLRAGDHDSLVLVICGKLVYYGLLFCTKGDKYRFKVLNCKDGTWEVFDAIQT</sequence>
<dbReference type="OrthoDB" id="4950518at2759"/>
<protein>
    <submittedName>
        <fullName evidence="2">Uncharacterized protein</fullName>
    </submittedName>
</protein>
<accession>A0A517KWW2</accession>
<evidence type="ECO:0000256" key="1">
    <source>
        <dbReference type="SAM" id="SignalP"/>
    </source>
</evidence>
<keyword evidence="3" id="KW-1185">Reference proteome</keyword>
<gene>
    <name evidence="2" type="ORF">FKW77_007942</name>
</gene>
<evidence type="ECO:0000313" key="3">
    <source>
        <dbReference type="Proteomes" id="UP000316270"/>
    </source>
</evidence>
<feature type="signal peptide" evidence="1">
    <location>
        <begin position="1"/>
        <end position="22"/>
    </location>
</feature>
<reference evidence="2 3" key="1">
    <citation type="submission" date="2019-07" db="EMBL/GenBank/DDBJ databases">
        <title>Finished genome of Venturia effusa.</title>
        <authorList>
            <person name="Young C.A."/>
            <person name="Cox M.P."/>
            <person name="Ganley A.R.D."/>
            <person name="David W.J."/>
        </authorList>
    </citation>
    <scope>NUCLEOTIDE SEQUENCE [LARGE SCALE GENOMIC DNA]</scope>
    <source>
        <strain evidence="3">albino</strain>
    </source>
</reference>
<keyword evidence="1" id="KW-0732">Signal</keyword>
<dbReference type="EMBL" id="CP042185">
    <property type="protein sequence ID" value="QDS67872.1"/>
    <property type="molecule type" value="Genomic_DNA"/>
</dbReference>
<proteinExistence type="predicted"/>
<evidence type="ECO:0000313" key="2">
    <source>
        <dbReference type="EMBL" id="QDS67872.1"/>
    </source>
</evidence>
<dbReference type="Proteomes" id="UP000316270">
    <property type="component" value="Chromosome 1"/>
</dbReference>
<feature type="chain" id="PRO_5021708636" evidence="1">
    <location>
        <begin position="23"/>
        <end position="104"/>
    </location>
</feature>
<name>A0A517KWW2_9PEZI</name>
<organism evidence="2 3">
    <name type="scientific">Venturia effusa</name>
    <dbReference type="NCBI Taxonomy" id="50376"/>
    <lineage>
        <taxon>Eukaryota</taxon>
        <taxon>Fungi</taxon>
        <taxon>Dikarya</taxon>
        <taxon>Ascomycota</taxon>
        <taxon>Pezizomycotina</taxon>
        <taxon>Dothideomycetes</taxon>
        <taxon>Pleosporomycetidae</taxon>
        <taxon>Venturiales</taxon>
        <taxon>Venturiaceae</taxon>
        <taxon>Venturia</taxon>
    </lineage>
</organism>
<dbReference type="AlphaFoldDB" id="A0A517KWW2"/>